<evidence type="ECO:0000313" key="1">
    <source>
        <dbReference type="EMBL" id="VDK29453.1"/>
    </source>
</evidence>
<dbReference type="AlphaFoldDB" id="A0A3P6PJ64"/>
<accession>A0A3P6PJ64</accession>
<proteinExistence type="predicted"/>
<dbReference type="PANTHER" id="PTHR21301:SF10">
    <property type="entry name" value="REVERSE TRANSCRIPTASE DOMAIN-CONTAINING PROTEIN"/>
    <property type="match status" value="1"/>
</dbReference>
<evidence type="ECO:0000313" key="2">
    <source>
        <dbReference type="Proteomes" id="UP000281553"/>
    </source>
</evidence>
<name>A0A3P6PJ64_DIBLA</name>
<dbReference type="OrthoDB" id="10018421at2759"/>
<organism evidence="1 2">
    <name type="scientific">Dibothriocephalus latus</name>
    <name type="common">Fish tapeworm</name>
    <name type="synonym">Diphyllobothrium latum</name>
    <dbReference type="NCBI Taxonomy" id="60516"/>
    <lineage>
        <taxon>Eukaryota</taxon>
        <taxon>Metazoa</taxon>
        <taxon>Spiralia</taxon>
        <taxon>Lophotrochozoa</taxon>
        <taxon>Platyhelminthes</taxon>
        <taxon>Cestoda</taxon>
        <taxon>Eucestoda</taxon>
        <taxon>Diphyllobothriidea</taxon>
        <taxon>Diphyllobothriidae</taxon>
        <taxon>Dibothriocephalus</taxon>
    </lineage>
</organism>
<protein>
    <recommendedName>
        <fullName evidence="3">Reverse transcriptase domain-containing protein</fullName>
    </recommendedName>
</protein>
<dbReference type="PANTHER" id="PTHR21301">
    <property type="entry name" value="REVERSE TRANSCRIPTASE"/>
    <property type="match status" value="1"/>
</dbReference>
<dbReference type="EMBL" id="UYRU01000102">
    <property type="protein sequence ID" value="VDK29453.1"/>
    <property type="molecule type" value="Genomic_DNA"/>
</dbReference>
<dbReference type="Proteomes" id="UP000281553">
    <property type="component" value="Unassembled WGS sequence"/>
</dbReference>
<evidence type="ECO:0008006" key="3">
    <source>
        <dbReference type="Google" id="ProtNLM"/>
    </source>
</evidence>
<sequence length="127" mass="14506">MLPATQRGPMFSPRSGFLAKTIMQKLESIARPTSQPTFWLRYADDTFVIIKKHHLDVLHNNSTFPGIEFTYEMAVGGHLPFLDVLVHRNTDESLRNQFIVKKRIQTLPYILKTTTQFLTKGVLSTAS</sequence>
<keyword evidence="2" id="KW-1185">Reference proteome</keyword>
<gene>
    <name evidence="1" type="ORF">DILT_LOCUS23</name>
</gene>
<reference evidence="1 2" key="1">
    <citation type="submission" date="2018-11" db="EMBL/GenBank/DDBJ databases">
        <authorList>
            <consortium name="Pathogen Informatics"/>
        </authorList>
    </citation>
    <scope>NUCLEOTIDE SEQUENCE [LARGE SCALE GENOMIC DNA]</scope>
</reference>